<dbReference type="InterPro" id="IPR018052">
    <property type="entry name" value="Ald1_epimerase_CS"/>
</dbReference>
<evidence type="ECO:0000313" key="4">
    <source>
        <dbReference type="EMBL" id="KAG5949065.1"/>
    </source>
</evidence>
<dbReference type="GO" id="GO:0006006">
    <property type="term" value="P:glucose metabolic process"/>
    <property type="evidence" value="ECO:0007669"/>
    <property type="project" value="TreeGrafter"/>
</dbReference>
<dbReference type="InterPro" id="IPR011013">
    <property type="entry name" value="Gal_mutarotase_sf_dom"/>
</dbReference>
<dbReference type="Proteomes" id="UP000706124">
    <property type="component" value="Unassembled WGS sequence"/>
</dbReference>
<dbReference type="Pfam" id="PF01263">
    <property type="entry name" value="Aldose_epim"/>
    <property type="match status" value="1"/>
</dbReference>
<evidence type="ECO:0008006" key="6">
    <source>
        <dbReference type="Google" id="ProtNLM"/>
    </source>
</evidence>
<dbReference type="CDD" id="cd09019">
    <property type="entry name" value="galactose_mutarotase_like"/>
    <property type="match status" value="1"/>
</dbReference>
<evidence type="ECO:0000256" key="3">
    <source>
        <dbReference type="ARBA" id="ARBA00023277"/>
    </source>
</evidence>
<evidence type="ECO:0000256" key="2">
    <source>
        <dbReference type="ARBA" id="ARBA00023235"/>
    </source>
</evidence>
<accession>A0A9P7MK40</accession>
<dbReference type="PANTHER" id="PTHR10091:SF0">
    <property type="entry name" value="GALACTOSE MUTAROTASE"/>
    <property type="match status" value="1"/>
</dbReference>
<evidence type="ECO:0000256" key="1">
    <source>
        <dbReference type="ARBA" id="ARBA00006206"/>
    </source>
</evidence>
<gene>
    <name evidence="4" type="ORF">E4U60_007667</name>
</gene>
<keyword evidence="3" id="KW-0119">Carbohydrate metabolism</keyword>
<sequence>MADQPCTFLRLGAIIQSIKVNDTNIVLGFPNEQHYAQHNSPHFGETIGRVANRIRGARLNDVNGKSYALVANDGPNTLHGGIRGWGKRMWTGPMLISDREVPGVANLQDSETVVFSWISEDGDEGFPGKVEAQVTYTTGIQIDENGKKIVILGIEYEAELVDGADETPINMTNHSYFNLSGDATVDGTVVKLSTNAQLPNDEQSIPTGSPVPYPDLDTTKPFTLTATEPKIDRCFTKVTDSASVPIDTRDQPLTLDLTASHPKTGIHLEVWSTEPSYQFYTGDFTNVPAVDGVSAKGPRSAFCCEPGRWINAVNVPEWKSMVMVKKGEKFGSRIVYKAWSD</sequence>
<dbReference type="PROSITE" id="PS00545">
    <property type="entry name" value="ALDOSE_1_EPIMERASE"/>
    <property type="match status" value="1"/>
</dbReference>
<dbReference type="GO" id="GO:0004034">
    <property type="term" value="F:aldose 1-epimerase activity"/>
    <property type="evidence" value="ECO:0007669"/>
    <property type="project" value="TreeGrafter"/>
</dbReference>
<name>A0A9P7MK40_9HYPO</name>
<dbReference type="GO" id="GO:0030246">
    <property type="term" value="F:carbohydrate binding"/>
    <property type="evidence" value="ECO:0007669"/>
    <property type="project" value="InterPro"/>
</dbReference>
<keyword evidence="2" id="KW-0413">Isomerase</keyword>
<dbReference type="GO" id="GO:0033499">
    <property type="term" value="P:galactose catabolic process via UDP-galactose, Leloir pathway"/>
    <property type="evidence" value="ECO:0007669"/>
    <property type="project" value="TreeGrafter"/>
</dbReference>
<dbReference type="InterPro" id="IPR014718">
    <property type="entry name" value="GH-type_carb-bd"/>
</dbReference>
<keyword evidence="5" id="KW-1185">Reference proteome</keyword>
<dbReference type="InterPro" id="IPR047215">
    <property type="entry name" value="Galactose_mutarotase-like"/>
</dbReference>
<comment type="caution">
    <text evidence="4">The sequence shown here is derived from an EMBL/GenBank/DDBJ whole genome shotgun (WGS) entry which is preliminary data.</text>
</comment>
<comment type="similarity">
    <text evidence="1">Belongs to the aldose epimerase family.</text>
</comment>
<protein>
    <recommendedName>
        <fullName evidence="6">Aldose 1-epimerase</fullName>
    </recommendedName>
</protein>
<dbReference type="EMBL" id="SRPO01000009">
    <property type="protein sequence ID" value="KAG5949065.1"/>
    <property type="molecule type" value="Genomic_DNA"/>
</dbReference>
<proteinExistence type="inferred from homology"/>
<dbReference type="Gene3D" id="2.70.98.10">
    <property type="match status" value="1"/>
</dbReference>
<dbReference type="PANTHER" id="PTHR10091">
    <property type="entry name" value="ALDOSE-1-EPIMERASE"/>
    <property type="match status" value="1"/>
</dbReference>
<dbReference type="InterPro" id="IPR008183">
    <property type="entry name" value="Aldose_1/G6P_1-epimerase"/>
</dbReference>
<reference evidence="4 5" key="1">
    <citation type="journal article" date="2020" name="bioRxiv">
        <title>Whole genome comparisons of ergot fungi reveals the divergence and evolution of species within the genus Claviceps are the result of varying mechanisms driving genome evolution and host range expansion.</title>
        <authorList>
            <person name="Wyka S.A."/>
            <person name="Mondo S.J."/>
            <person name="Liu M."/>
            <person name="Dettman J."/>
            <person name="Nalam V."/>
            <person name="Broders K.D."/>
        </authorList>
    </citation>
    <scope>NUCLEOTIDE SEQUENCE [LARGE SCALE GENOMIC DNA]</scope>
    <source>
        <strain evidence="4 5">CCC 1485</strain>
    </source>
</reference>
<dbReference type="AlphaFoldDB" id="A0A9P7MK40"/>
<dbReference type="OrthoDB" id="274691at2759"/>
<organism evidence="4 5">
    <name type="scientific">Claviceps pazoutovae</name>
    <dbReference type="NCBI Taxonomy" id="1649127"/>
    <lineage>
        <taxon>Eukaryota</taxon>
        <taxon>Fungi</taxon>
        <taxon>Dikarya</taxon>
        <taxon>Ascomycota</taxon>
        <taxon>Pezizomycotina</taxon>
        <taxon>Sordariomycetes</taxon>
        <taxon>Hypocreomycetidae</taxon>
        <taxon>Hypocreales</taxon>
        <taxon>Clavicipitaceae</taxon>
        <taxon>Claviceps</taxon>
    </lineage>
</organism>
<dbReference type="SUPFAM" id="SSF74650">
    <property type="entry name" value="Galactose mutarotase-like"/>
    <property type="match status" value="1"/>
</dbReference>
<evidence type="ECO:0000313" key="5">
    <source>
        <dbReference type="Proteomes" id="UP000706124"/>
    </source>
</evidence>